<dbReference type="GO" id="GO:0008797">
    <property type="term" value="F:aspartate ammonia-lyase activity"/>
    <property type="evidence" value="ECO:0007669"/>
    <property type="project" value="TreeGrafter"/>
</dbReference>
<dbReference type="eggNOG" id="COG0114">
    <property type="taxonomic scope" value="Bacteria"/>
</dbReference>
<evidence type="ECO:0000259" key="3">
    <source>
        <dbReference type="Pfam" id="PF00206"/>
    </source>
</evidence>
<dbReference type="PRINTS" id="PR00145">
    <property type="entry name" value="ARGSUCLYASE"/>
</dbReference>
<organism evidence="5 6">
    <name type="scientific">Alicyclobacillus macrosporangiidus</name>
    <dbReference type="NCBI Taxonomy" id="392015"/>
    <lineage>
        <taxon>Bacteria</taxon>
        <taxon>Bacillati</taxon>
        <taxon>Bacillota</taxon>
        <taxon>Bacilli</taxon>
        <taxon>Bacillales</taxon>
        <taxon>Alicyclobacillaceae</taxon>
        <taxon>Alicyclobacillus</taxon>
    </lineage>
</organism>
<dbReference type="OrthoDB" id="9802809at2"/>
<reference evidence="6" key="1">
    <citation type="submission" date="2016-10" db="EMBL/GenBank/DDBJ databases">
        <authorList>
            <person name="Varghese N."/>
        </authorList>
    </citation>
    <scope>NUCLEOTIDE SEQUENCE [LARGE SCALE GENOMIC DNA]</scope>
    <source>
        <strain evidence="6">DSM 17980</strain>
    </source>
</reference>
<dbReference type="InterPro" id="IPR024083">
    <property type="entry name" value="Fumarase/histidase_N"/>
</dbReference>
<dbReference type="RefSeq" id="WP_074948878.1">
    <property type="nucleotide sequence ID" value="NZ_FPBV01000001.1"/>
</dbReference>
<name>A0A1I7FL58_9BACL</name>
<evidence type="ECO:0000259" key="4">
    <source>
        <dbReference type="Pfam" id="PF10415"/>
    </source>
</evidence>
<dbReference type="PANTHER" id="PTHR42696">
    <property type="entry name" value="ASPARTATE AMMONIA-LYASE"/>
    <property type="match status" value="1"/>
</dbReference>
<dbReference type="SUPFAM" id="SSF48557">
    <property type="entry name" value="L-aspartase-like"/>
    <property type="match status" value="1"/>
</dbReference>
<dbReference type="PRINTS" id="PR00149">
    <property type="entry name" value="FUMRATELYASE"/>
</dbReference>
<dbReference type="InterPro" id="IPR051546">
    <property type="entry name" value="Aspartate_Ammonia-Lyase"/>
</dbReference>
<feature type="region of interest" description="Disordered" evidence="2">
    <location>
        <begin position="475"/>
        <end position="529"/>
    </location>
</feature>
<dbReference type="GO" id="GO:0005829">
    <property type="term" value="C:cytosol"/>
    <property type="evidence" value="ECO:0007669"/>
    <property type="project" value="TreeGrafter"/>
</dbReference>
<dbReference type="STRING" id="392015.SAMN05421543_101320"/>
<dbReference type="InterPro" id="IPR008948">
    <property type="entry name" value="L-Aspartase-like"/>
</dbReference>
<gene>
    <name evidence="5" type="ORF">SAMN05421543_101320</name>
</gene>
<evidence type="ECO:0000313" key="5">
    <source>
        <dbReference type="EMBL" id="SFU36900.1"/>
    </source>
</evidence>
<evidence type="ECO:0000256" key="2">
    <source>
        <dbReference type="SAM" id="MobiDB-lite"/>
    </source>
</evidence>
<dbReference type="Proteomes" id="UP000183508">
    <property type="component" value="Unassembled WGS sequence"/>
</dbReference>
<dbReference type="CDD" id="cd01596">
    <property type="entry name" value="Aspartase_like"/>
    <property type="match status" value="1"/>
</dbReference>
<keyword evidence="6" id="KW-1185">Reference proteome</keyword>
<dbReference type="Gene3D" id="1.10.40.30">
    <property type="entry name" value="Fumarase/aspartase (C-terminal domain)"/>
    <property type="match status" value="1"/>
</dbReference>
<dbReference type="NCBIfam" id="NF008909">
    <property type="entry name" value="PRK12273.1"/>
    <property type="match status" value="1"/>
</dbReference>
<keyword evidence="1" id="KW-0456">Lyase</keyword>
<dbReference type="InterPro" id="IPR020557">
    <property type="entry name" value="Fumarate_lyase_CS"/>
</dbReference>
<dbReference type="AlphaFoldDB" id="A0A1I7FL58"/>
<dbReference type="FunFam" id="1.20.200.10:FF:000001">
    <property type="entry name" value="Fumarate hydratase, mitochondrial"/>
    <property type="match status" value="1"/>
</dbReference>
<dbReference type="InterPro" id="IPR000362">
    <property type="entry name" value="Fumarate_lyase_fam"/>
</dbReference>
<dbReference type="FunFam" id="1.10.275.10:FF:000001">
    <property type="entry name" value="Fumarate hydratase, mitochondrial"/>
    <property type="match status" value="1"/>
</dbReference>
<evidence type="ECO:0000256" key="1">
    <source>
        <dbReference type="ARBA" id="ARBA00023239"/>
    </source>
</evidence>
<dbReference type="InterPro" id="IPR018951">
    <property type="entry name" value="Fumarase_C_C"/>
</dbReference>
<accession>A0A1I7FL58</accession>
<dbReference type="Pfam" id="PF00206">
    <property type="entry name" value="Lyase_1"/>
    <property type="match status" value="1"/>
</dbReference>
<protein>
    <submittedName>
        <fullName evidence="5">Fumarate hydratase, class II</fullName>
    </submittedName>
</protein>
<dbReference type="EMBL" id="FPBV01000001">
    <property type="protein sequence ID" value="SFU36900.1"/>
    <property type="molecule type" value="Genomic_DNA"/>
</dbReference>
<dbReference type="Gene3D" id="1.20.200.10">
    <property type="entry name" value="Fumarase/aspartase (Central domain)"/>
    <property type="match status" value="1"/>
</dbReference>
<dbReference type="PROSITE" id="PS00163">
    <property type="entry name" value="FUMARATE_LYASES"/>
    <property type="match status" value="1"/>
</dbReference>
<sequence>MRLQTRIVRDSLGELEVPADAYYGAQTVRAMENFPISGLRLPRAFIRAQGIIKWASARAHQALGAMDPQKANAICMAAEEVIRGDLDEWFRVDVYQAGAGTSQNMNANEVIAARAAELLGGARGDTGRVHPNDDVNKSQSTNDTIHVAMNIAAMERLAHGLDPALARLEQALRDKAMAFRGIVKSGRTHLQDAVPMRLGDEFAAWADNVARHRRWVEQAAGDLLAIGFGGNAVGTGINTPPGFPELAVQFVAEYTGLSFRLPENPFTFNQNPDEAVWVSAALRNLALALQRIANDLRLLSSGPRTGLAEITLPAVQPGSSIMPGKVNPVMAEMLNMVAFQVQGCDTTIAQAGGAGQLELNVMMPVMAANLLHEIEILTNAVTVFTDRCVQGITADAARCRAYAERSLSLATALNTVVGYDTAAKVVKHALAHDTSLLEAGLALGIDEAALRHALDVDHLSEGVPRTLAEAHSAGIQTDGMSGSGSTGPGAGSPGDGSASGVKLADGAGTSGGWMGYASMPPHVSRERSD</sequence>
<dbReference type="GO" id="GO:0006099">
    <property type="term" value="P:tricarboxylic acid cycle"/>
    <property type="evidence" value="ECO:0007669"/>
    <property type="project" value="InterPro"/>
</dbReference>
<dbReference type="Pfam" id="PF10415">
    <property type="entry name" value="FumaraseC_C"/>
    <property type="match status" value="1"/>
</dbReference>
<evidence type="ECO:0000313" key="6">
    <source>
        <dbReference type="Proteomes" id="UP000183508"/>
    </source>
</evidence>
<dbReference type="InterPro" id="IPR022761">
    <property type="entry name" value="Fumarate_lyase_N"/>
</dbReference>
<proteinExistence type="predicted"/>
<dbReference type="Gene3D" id="1.10.275.10">
    <property type="entry name" value="Fumarase/aspartase (N-terminal domain)"/>
    <property type="match status" value="1"/>
</dbReference>
<feature type="domain" description="Fumarase C C-terminal" evidence="4">
    <location>
        <begin position="409"/>
        <end position="459"/>
    </location>
</feature>
<feature type="compositionally biased region" description="Gly residues" evidence="2">
    <location>
        <begin position="481"/>
        <end position="494"/>
    </location>
</feature>
<dbReference type="PANTHER" id="PTHR42696:SF2">
    <property type="entry name" value="ASPARTATE AMMONIA-LYASE"/>
    <property type="match status" value="1"/>
</dbReference>
<dbReference type="GO" id="GO:0006531">
    <property type="term" value="P:aspartate metabolic process"/>
    <property type="evidence" value="ECO:0007669"/>
    <property type="project" value="TreeGrafter"/>
</dbReference>
<feature type="domain" description="Fumarate lyase N-terminal" evidence="3">
    <location>
        <begin position="13"/>
        <end position="343"/>
    </location>
</feature>